<reference evidence="2 3" key="1">
    <citation type="submission" date="2013-05" db="EMBL/GenBank/DDBJ databases">
        <title>Genome assembly of Chondromyces apiculatus DSM 436.</title>
        <authorList>
            <person name="Sharma G."/>
            <person name="Khatri I."/>
            <person name="Kaur C."/>
            <person name="Mayilraj S."/>
            <person name="Subramanian S."/>
        </authorList>
    </citation>
    <scope>NUCLEOTIDE SEQUENCE [LARGE SCALE GENOMIC DNA]</scope>
    <source>
        <strain evidence="2 3">DSM 436</strain>
    </source>
</reference>
<gene>
    <name evidence="2" type="ORF">CAP_2699</name>
</gene>
<evidence type="ECO:0000313" key="2">
    <source>
        <dbReference type="EMBL" id="EYF08838.1"/>
    </source>
</evidence>
<dbReference type="Proteomes" id="UP000019678">
    <property type="component" value="Unassembled WGS sequence"/>
</dbReference>
<organism evidence="2 3">
    <name type="scientific">Chondromyces apiculatus DSM 436</name>
    <dbReference type="NCBI Taxonomy" id="1192034"/>
    <lineage>
        <taxon>Bacteria</taxon>
        <taxon>Pseudomonadati</taxon>
        <taxon>Myxococcota</taxon>
        <taxon>Polyangia</taxon>
        <taxon>Polyangiales</taxon>
        <taxon>Polyangiaceae</taxon>
        <taxon>Chondromyces</taxon>
    </lineage>
</organism>
<feature type="transmembrane region" description="Helical" evidence="1">
    <location>
        <begin position="176"/>
        <end position="198"/>
    </location>
</feature>
<comment type="caution">
    <text evidence="2">The sequence shown here is derived from an EMBL/GenBank/DDBJ whole genome shotgun (WGS) entry which is preliminary data.</text>
</comment>
<dbReference type="AlphaFoldDB" id="A0A017THT1"/>
<proteinExistence type="predicted"/>
<feature type="transmembrane region" description="Helical" evidence="1">
    <location>
        <begin position="20"/>
        <end position="38"/>
    </location>
</feature>
<keyword evidence="1" id="KW-0472">Membrane</keyword>
<accession>A0A017THT1</accession>
<name>A0A017THT1_9BACT</name>
<dbReference type="STRING" id="1192034.CAP_2699"/>
<keyword evidence="3" id="KW-1185">Reference proteome</keyword>
<evidence type="ECO:0000256" key="1">
    <source>
        <dbReference type="SAM" id="Phobius"/>
    </source>
</evidence>
<protein>
    <submittedName>
        <fullName evidence="2">Uncharacterized protein</fullName>
    </submittedName>
</protein>
<evidence type="ECO:0000313" key="3">
    <source>
        <dbReference type="Proteomes" id="UP000019678"/>
    </source>
</evidence>
<dbReference type="EMBL" id="ASRX01000002">
    <property type="protein sequence ID" value="EYF08838.1"/>
    <property type="molecule type" value="Genomic_DNA"/>
</dbReference>
<keyword evidence="1" id="KW-0812">Transmembrane</keyword>
<sequence>MVVGGVALVLGQEHEAGLDLFWAAASGLSFFLFGWAWNERRQARRLARWLVAHEDEIRRVEATWAGQRLTRATTLVQYEVLVSLILVEISFITAPRPDRRPLLPTATTLLLGWWGIPWGPFHTVRALRTNLGGGHTRNVAQLLVALHAKPPPRAAWWRRLLALDTGDRGQIAMNMAVLGIFGAVLLAILIVTILAAFYPGP</sequence>
<keyword evidence="1" id="KW-1133">Transmembrane helix</keyword>